<reference evidence="2 3" key="1">
    <citation type="submission" date="2019-11" db="EMBL/GenBank/DDBJ databases">
        <title>Draft genome sequence of Blautia luti DSM 14534T, isolated from human stool.</title>
        <authorList>
            <person name="Ortiz R."/>
            <person name="Melis-Arcos F."/>
            <person name="Covarrubias P."/>
            <person name="Cardenas J.P."/>
            <person name="Perez-Donoso J."/>
            <person name="Almonacid D."/>
        </authorList>
    </citation>
    <scope>NUCLEOTIDE SEQUENCE [LARGE SCALE GENOMIC DNA]</scope>
    <source>
        <strain evidence="2 3">DSM 14534</strain>
    </source>
</reference>
<comment type="caution">
    <text evidence="2">The sequence shown here is derived from an EMBL/GenBank/DDBJ whole genome shotgun (WGS) entry which is preliminary data.</text>
</comment>
<dbReference type="InterPro" id="IPR014255">
    <property type="entry name" value="Spore_coat_CotS"/>
</dbReference>
<protein>
    <submittedName>
        <fullName evidence="2">CotS family spore coat protein</fullName>
    </submittedName>
</protein>
<dbReference type="Pfam" id="PF01636">
    <property type="entry name" value="APH"/>
    <property type="match status" value="1"/>
</dbReference>
<dbReference type="InterPro" id="IPR047175">
    <property type="entry name" value="CotS-like"/>
</dbReference>
<dbReference type="InterPro" id="IPR011009">
    <property type="entry name" value="Kinase-like_dom_sf"/>
</dbReference>
<keyword evidence="2" id="KW-0167">Capsid protein</keyword>
<keyword evidence="2" id="KW-0946">Virion</keyword>
<evidence type="ECO:0000313" key="3">
    <source>
        <dbReference type="Proteomes" id="UP000437824"/>
    </source>
</evidence>
<evidence type="ECO:0000259" key="1">
    <source>
        <dbReference type="Pfam" id="PF01636"/>
    </source>
</evidence>
<dbReference type="GO" id="GO:0042601">
    <property type="term" value="C:endospore-forming forespore"/>
    <property type="evidence" value="ECO:0007669"/>
    <property type="project" value="TreeGrafter"/>
</dbReference>
<sequence>MYDYGLGTLSQYDLTAERSARTRGALLCYTEQGLLILREFHGSEKKLKKQQELLLHLQANGISTDYFLENTQGSLVSQDKDGQSFTLQRWYEGQECDTRSREDIMKSVRVLAKLHIIMRIQPQDEYKEYRQRSLKEEYTRHNQELRKIRKFIRKKGPTCMFEKKLLAAMEGFLEKGEQAVCLLEQSGYEELREQAWQEGTVCHGEYNQHNVLISREDIAVTNFGRWSYDIQMADLYQFMRKILEKYNWDQALGEKMLREYHGIRPISQTEWQNLQVRFTYPEKYWKLANYYYSHKKAWISEKNMEKLENLVRQQAAWEKFGQNCFRKFICQEDR</sequence>
<name>A0A844GK35_9FIRM</name>
<dbReference type="EMBL" id="WMBC01000015">
    <property type="protein sequence ID" value="MTD62523.1"/>
    <property type="molecule type" value="Genomic_DNA"/>
</dbReference>
<dbReference type="Proteomes" id="UP000437824">
    <property type="component" value="Unassembled WGS sequence"/>
</dbReference>
<organism evidence="2 3">
    <name type="scientific">Blautia luti DSM 14534 = JCM 17040</name>
    <dbReference type="NCBI Taxonomy" id="649762"/>
    <lineage>
        <taxon>Bacteria</taxon>
        <taxon>Bacillati</taxon>
        <taxon>Bacillota</taxon>
        <taxon>Clostridia</taxon>
        <taxon>Lachnospirales</taxon>
        <taxon>Lachnospiraceae</taxon>
        <taxon>Blautia</taxon>
    </lineage>
</organism>
<feature type="domain" description="Aminoglycoside phosphotransferase" evidence="1">
    <location>
        <begin position="31"/>
        <end position="257"/>
    </location>
</feature>
<proteinExistence type="predicted"/>
<dbReference type="PANTHER" id="PTHR39179">
    <property type="entry name" value="SPORE COAT PROTEIN I"/>
    <property type="match status" value="1"/>
</dbReference>
<dbReference type="Gene3D" id="3.90.1200.10">
    <property type="match status" value="1"/>
</dbReference>
<dbReference type="InterPro" id="IPR002575">
    <property type="entry name" value="Aminoglycoside_PTrfase"/>
</dbReference>
<dbReference type="PANTHER" id="PTHR39179:SF3">
    <property type="entry name" value="COTS-RELATED PROTEIN"/>
    <property type="match status" value="1"/>
</dbReference>
<evidence type="ECO:0000313" key="2">
    <source>
        <dbReference type="EMBL" id="MTD62523.1"/>
    </source>
</evidence>
<dbReference type="NCBIfam" id="TIGR02906">
    <property type="entry name" value="spore_CotS"/>
    <property type="match status" value="1"/>
</dbReference>
<dbReference type="AlphaFoldDB" id="A0A844GK35"/>
<dbReference type="SUPFAM" id="SSF56112">
    <property type="entry name" value="Protein kinase-like (PK-like)"/>
    <property type="match status" value="1"/>
</dbReference>
<gene>
    <name evidence="2" type="ORF">GKZ57_15065</name>
</gene>
<accession>A0A844GK35</accession>